<comment type="caution">
    <text evidence="1">The sequence shown here is derived from an EMBL/GenBank/DDBJ whole genome shotgun (WGS) entry which is preliminary data.</text>
</comment>
<dbReference type="EMBL" id="LAZR01000298">
    <property type="protein sequence ID" value="KKN76189.1"/>
    <property type="molecule type" value="Genomic_DNA"/>
</dbReference>
<evidence type="ECO:0000313" key="1">
    <source>
        <dbReference type="EMBL" id="KKN76189.1"/>
    </source>
</evidence>
<gene>
    <name evidence="1" type="ORF">LCGC14_0372150</name>
</gene>
<dbReference type="AlphaFoldDB" id="A0A0F9TAH4"/>
<reference evidence="1" key="1">
    <citation type="journal article" date="2015" name="Nature">
        <title>Complex archaea that bridge the gap between prokaryotes and eukaryotes.</title>
        <authorList>
            <person name="Spang A."/>
            <person name="Saw J.H."/>
            <person name="Jorgensen S.L."/>
            <person name="Zaremba-Niedzwiedzka K."/>
            <person name="Martijn J."/>
            <person name="Lind A.E."/>
            <person name="van Eijk R."/>
            <person name="Schleper C."/>
            <person name="Guy L."/>
            <person name="Ettema T.J."/>
        </authorList>
    </citation>
    <scope>NUCLEOTIDE SEQUENCE</scope>
</reference>
<proteinExistence type="predicted"/>
<accession>A0A0F9TAH4</accession>
<organism evidence="1">
    <name type="scientific">marine sediment metagenome</name>
    <dbReference type="NCBI Taxonomy" id="412755"/>
    <lineage>
        <taxon>unclassified sequences</taxon>
        <taxon>metagenomes</taxon>
        <taxon>ecological metagenomes</taxon>
    </lineage>
</organism>
<protein>
    <submittedName>
        <fullName evidence="1">Uncharacterized protein</fullName>
    </submittedName>
</protein>
<name>A0A0F9TAH4_9ZZZZ</name>
<sequence length="47" mass="5620">MKTPITDWFIRKGVLMDPVVIEFMEATNKMEVKFKMELLEMNVIENE</sequence>